<dbReference type="PRINTS" id="PR00143">
    <property type="entry name" value="CITRTSNTHASE"/>
</dbReference>
<dbReference type="GO" id="GO:0036440">
    <property type="term" value="F:citrate synthase activity"/>
    <property type="evidence" value="ECO:0007669"/>
    <property type="project" value="UniProtKB-EC"/>
</dbReference>
<dbReference type="GO" id="GO:0006099">
    <property type="term" value="P:tricarboxylic acid cycle"/>
    <property type="evidence" value="ECO:0007669"/>
    <property type="project" value="UniProtKB-UniPathway"/>
</dbReference>
<evidence type="ECO:0000256" key="2">
    <source>
        <dbReference type="ARBA" id="ARBA00010566"/>
    </source>
</evidence>
<name>A0A5C5TUL0_9GAMM</name>
<dbReference type="Gene3D" id="1.10.230.10">
    <property type="entry name" value="Cytochrome P450-Terp, domain 2"/>
    <property type="match status" value="1"/>
</dbReference>
<dbReference type="EC" id="2.3.3.16" evidence="3"/>
<dbReference type="AlphaFoldDB" id="A0A5C5TUL0"/>
<sequence length="425" mass="44787">MPRSTARGGDLIPAREACALLGISPATLYAYVSRGLVESRPGPDHRSRLYLRRDIERLAQRKQAGRGAARGAAQSLDRGLPVMETAISLIRPDSPYYRGRAAVAMVREGSTLEDAARLLWDCGDSDPFDPPPARGWPARVAPIAGDASLPPLKRAMAAIPLLAVDERDSLNAAPATRRRIAATLLRQNAALLVGAAPDARPVHRLLADAWRPGDEAFADLVRAALVLCADHELNVSAFAARVVASTGAHLHGTVCAGLAALSGPRHGGATARAYALLADAAAAGSPAAHVDERWHRGDELPGFHHVLYPDGDPRGAEVLAMLRRYRAGDPRMAHVEAVVEAAARTSGRLPNIDGMLAAICYVHQLPPAPALVMFAAGRLAGWLAHAQEQQAAGRLIRPRARYNGVLPETPAADGPGGREAVAGTG</sequence>
<dbReference type="GO" id="GO:0005975">
    <property type="term" value="P:carbohydrate metabolic process"/>
    <property type="evidence" value="ECO:0007669"/>
    <property type="project" value="TreeGrafter"/>
</dbReference>
<dbReference type="EMBL" id="VOHE01000006">
    <property type="protein sequence ID" value="TWT17901.1"/>
    <property type="molecule type" value="Genomic_DNA"/>
</dbReference>
<dbReference type="PANTHER" id="PTHR11739">
    <property type="entry name" value="CITRATE SYNTHASE"/>
    <property type="match status" value="1"/>
</dbReference>
<evidence type="ECO:0000313" key="7">
    <source>
        <dbReference type="EMBL" id="TWT17901.1"/>
    </source>
</evidence>
<comment type="caution">
    <text evidence="7">The sequence shown here is derived from an EMBL/GenBank/DDBJ whole genome shotgun (WGS) entry which is preliminary data.</text>
</comment>
<reference evidence="7 8" key="1">
    <citation type="submission" date="2019-07" db="EMBL/GenBank/DDBJ databases">
        <title>Luteimonas sp. YD-1 nov., isolated from acidic soil.</title>
        <authorList>
            <person name="Zhou J."/>
        </authorList>
    </citation>
    <scope>NUCLEOTIDE SEQUENCE [LARGE SCALE GENOMIC DNA]</scope>
    <source>
        <strain evidence="7 8">YD-1</strain>
    </source>
</reference>
<dbReference type="InterPro" id="IPR009061">
    <property type="entry name" value="DNA-bd_dom_put_sf"/>
</dbReference>
<gene>
    <name evidence="7" type="ORF">FQY79_11295</name>
</gene>
<dbReference type="InterPro" id="IPR002020">
    <property type="entry name" value="Citrate_synthase"/>
</dbReference>
<evidence type="ECO:0000256" key="3">
    <source>
        <dbReference type="ARBA" id="ARBA00012972"/>
    </source>
</evidence>
<evidence type="ECO:0000256" key="1">
    <source>
        <dbReference type="ARBA" id="ARBA00004751"/>
    </source>
</evidence>
<proteinExistence type="inferred from homology"/>
<dbReference type="CDD" id="cd06102">
    <property type="entry name" value="citrate_synt_like_2"/>
    <property type="match status" value="1"/>
</dbReference>
<dbReference type="InterPro" id="IPR016142">
    <property type="entry name" value="Citrate_synth-like_lrg_a-sub"/>
</dbReference>
<dbReference type="Pfam" id="PF12728">
    <property type="entry name" value="HTH_17"/>
    <property type="match status" value="1"/>
</dbReference>
<dbReference type="InterPro" id="IPR036969">
    <property type="entry name" value="Citrate_synthase_sf"/>
</dbReference>
<dbReference type="OrthoDB" id="9800864at2"/>
<dbReference type="PANTHER" id="PTHR11739:SF4">
    <property type="entry name" value="CITRATE SYNTHASE, PEROXISOMAL"/>
    <property type="match status" value="1"/>
</dbReference>
<dbReference type="InterPro" id="IPR016143">
    <property type="entry name" value="Citrate_synth-like_sm_a-sub"/>
</dbReference>
<dbReference type="Gene3D" id="1.10.580.10">
    <property type="entry name" value="Citrate Synthase, domain 1"/>
    <property type="match status" value="1"/>
</dbReference>
<keyword evidence="4" id="KW-0808">Transferase</keyword>
<dbReference type="UniPathway" id="UPA00223">
    <property type="reaction ID" value="UER00717"/>
</dbReference>
<comment type="pathway">
    <text evidence="1">Carbohydrate metabolism; tricarboxylic acid cycle; isocitrate from oxaloacetate: step 1/2.</text>
</comment>
<evidence type="ECO:0000256" key="4">
    <source>
        <dbReference type="ARBA" id="ARBA00022679"/>
    </source>
</evidence>
<accession>A0A5C5TUL0</accession>
<dbReference type="Pfam" id="PF00285">
    <property type="entry name" value="Citrate_synt"/>
    <property type="match status" value="1"/>
</dbReference>
<comment type="similarity">
    <text evidence="2">Belongs to the citrate synthase family.</text>
</comment>
<keyword evidence="8" id="KW-1185">Reference proteome</keyword>
<dbReference type="GO" id="GO:0005829">
    <property type="term" value="C:cytosol"/>
    <property type="evidence" value="ECO:0007669"/>
    <property type="project" value="TreeGrafter"/>
</dbReference>
<dbReference type="Proteomes" id="UP000315949">
    <property type="component" value="Unassembled WGS sequence"/>
</dbReference>
<dbReference type="SUPFAM" id="SSF48256">
    <property type="entry name" value="Citrate synthase"/>
    <property type="match status" value="1"/>
</dbReference>
<dbReference type="InterPro" id="IPR041657">
    <property type="entry name" value="HTH_17"/>
</dbReference>
<dbReference type="RefSeq" id="WP_146313024.1">
    <property type="nucleotide sequence ID" value="NZ_VOHE01000006.1"/>
</dbReference>
<dbReference type="Gene3D" id="1.10.1660.10">
    <property type="match status" value="1"/>
</dbReference>
<evidence type="ECO:0000256" key="5">
    <source>
        <dbReference type="SAM" id="MobiDB-lite"/>
    </source>
</evidence>
<evidence type="ECO:0000313" key="8">
    <source>
        <dbReference type="Proteomes" id="UP000315949"/>
    </source>
</evidence>
<protein>
    <recommendedName>
        <fullName evidence="3">citrate synthase (unknown stereospecificity)</fullName>
        <ecNumber evidence="3">2.3.3.16</ecNumber>
    </recommendedName>
</protein>
<dbReference type="SUPFAM" id="SSF46955">
    <property type="entry name" value="Putative DNA-binding domain"/>
    <property type="match status" value="1"/>
</dbReference>
<organism evidence="7 8">
    <name type="scientific">Luteimonas wenzhouensis</name>
    <dbReference type="NCBI Taxonomy" id="2599615"/>
    <lineage>
        <taxon>Bacteria</taxon>
        <taxon>Pseudomonadati</taxon>
        <taxon>Pseudomonadota</taxon>
        <taxon>Gammaproteobacteria</taxon>
        <taxon>Lysobacterales</taxon>
        <taxon>Lysobacteraceae</taxon>
        <taxon>Luteimonas</taxon>
    </lineage>
</organism>
<feature type="region of interest" description="Disordered" evidence="5">
    <location>
        <begin position="406"/>
        <end position="425"/>
    </location>
</feature>
<feature type="domain" description="Helix-turn-helix" evidence="6">
    <location>
        <begin position="15"/>
        <end position="62"/>
    </location>
</feature>
<evidence type="ECO:0000259" key="6">
    <source>
        <dbReference type="Pfam" id="PF12728"/>
    </source>
</evidence>